<proteinExistence type="predicted"/>
<dbReference type="AlphaFoldDB" id="A0A2H3CV76"/>
<dbReference type="EMBL" id="KZ293689">
    <property type="protein sequence ID" value="PBK85740.1"/>
    <property type="molecule type" value="Genomic_DNA"/>
</dbReference>
<dbReference type="Proteomes" id="UP000217790">
    <property type="component" value="Unassembled WGS sequence"/>
</dbReference>
<protein>
    <submittedName>
        <fullName evidence="1">Uncharacterized protein</fullName>
    </submittedName>
</protein>
<gene>
    <name evidence="1" type="ORF">ARMGADRAFT_553001</name>
</gene>
<evidence type="ECO:0000313" key="1">
    <source>
        <dbReference type="EMBL" id="PBK85740.1"/>
    </source>
</evidence>
<accession>A0A2H3CV76</accession>
<sequence>MLRNVTSFLMREGNWRSVALRHLCTIGQAKRITLRTNVDRCFDASLLSTHRIPNRRCLNERISKEAPLVSNGNVRLGFGPSSVGINSLHAYMSDVYVQKQAGSSKSAALCESSEERHPACIRTKRGDLPLITTLARNFLRRDDTSKSLKSRDKYNISGSRSDSNFILDFDHANAITSDGRLVGRCWPRYQTGCMLSQILGRCPRIFGGWWLRLLVLETASRQLNLPGPLKLEALEVHTSFQSLITTNFFLAARFSFWHKCDAAYHMGPHDEDPRDAIRLSVGA</sequence>
<organism evidence="1 2">
    <name type="scientific">Armillaria gallica</name>
    <name type="common">Bulbous honey fungus</name>
    <name type="synonym">Armillaria bulbosa</name>
    <dbReference type="NCBI Taxonomy" id="47427"/>
    <lineage>
        <taxon>Eukaryota</taxon>
        <taxon>Fungi</taxon>
        <taxon>Dikarya</taxon>
        <taxon>Basidiomycota</taxon>
        <taxon>Agaricomycotina</taxon>
        <taxon>Agaricomycetes</taxon>
        <taxon>Agaricomycetidae</taxon>
        <taxon>Agaricales</taxon>
        <taxon>Marasmiineae</taxon>
        <taxon>Physalacriaceae</taxon>
        <taxon>Armillaria</taxon>
    </lineage>
</organism>
<name>A0A2H3CV76_ARMGA</name>
<keyword evidence="2" id="KW-1185">Reference proteome</keyword>
<dbReference type="InParanoid" id="A0A2H3CV76"/>
<evidence type="ECO:0000313" key="2">
    <source>
        <dbReference type="Proteomes" id="UP000217790"/>
    </source>
</evidence>
<reference evidence="2" key="1">
    <citation type="journal article" date="2017" name="Nat. Ecol. Evol.">
        <title>Genome expansion and lineage-specific genetic innovations in the forest pathogenic fungi Armillaria.</title>
        <authorList>
            <person name="Sipos G."/>
            <person name="Prasanna A.N."/>
            <person name="Walter M.C."/>
            <person name="O'Connor E."/>
            <person name="Balint B."/>
            <person name="Krizsan K."/>
            <person name="Kiss B."/>
            <person name="Hess J."/>
            <person name="Varga T."/>
            <person name="Slot J."/>
            <person name="Riley R."/>
            <person name="Boka B."/>
            <person name="Rigling D."/>
            <person name="Barry K."/>
            <person name="Lee J."/>
            <person name="Mihaltcheva S."/>
            <person name="LaButti K."/>
            <person name="Lipzen A."/>
            <person name="Waldron R."/>
            <person name="Moloney N.M."/>
            <person name="Sperisen C."/>
            <person name="Kredics L."/>
            <person name="Vagvoelgyi C."/>
            <person name="Patrignani A."/>
            <person name="Fitzpatrick D."/>
            <person name="Nagy I."/>
            <person name="Doyle S."/>
            <person name="Anderson J.B."/>
            <person name="Grigoriev I.V."/>
            <person name="Gueldener U."/>
            <person name="Muensterkoetter M."/>
            <person name="Nagy L.G."/>
        </authorList>
    </citation>
    <scope>NUCLEOTIDE SEQUENCE [LARGE SCALE GENOMIC DNA]</scope>
    <source>
        <strain evidence="2">Ar21-2</strain>
    </source>
</reference>